<comment type="cofactor">
    <cofactor evidence="1">
        <name>[4Fe-4S] cluster</name>
        <dbReference type="ChEBI" id="CHEBI:49883"/>
    </cofactor>
</comment>
<keyword evidence="2" id="KW-0004">4Fe-4S</keyword>
<keyword evidence="9" id="KW-1185">Reference proteome</keyword>
<dbReference type="Gene3D" id="3.20.20.70">
    <property type="entry name" value="Aldolase class I"/>
    <property type="match status" value="1"/>
</dbReference>
<gene>
    <name evidence="8" type="ORF">CCMP2556_LOCUS19000</name>
</gene>
<dbReference type="PANTHER" id="PTHR43076:SF1">
    <property type="entry name" value="LIPOYL SYNTHASE 2"/>
    <property type="match status" value="1"/>
</dbReference>
<evidence type="ECO:0000256" key="1">
    <source>
        <dbReference type="ARBA" id="ARBA00001966"/>
    </source>
</evidence>
<proteinExistence type="predicted"/>
<protein>
    <recommendedName>
        <fullName evidence="7">Radical SAM core domain-containing protein</fullName>
    </recommendedName>
</protein>
<dbReference type="PANTHER" id="PTHR43076">
    <property type="entry name" value="FO SYNTHASE (COFH)"/>
    <property type="match status" value="1"/>
</dbReference>
<evidence type="ECO:0000256" key="5">
    <source>
        <dbReference type="ARBA" id="ARBA00023004"/>
    </source>
</evidence>
<accession>A0ABP0L361</accession>
<evidence type="ECO:0000256" key="3">
    <source>
        <dbReference type="ARBA" id="ARBA00022691"/>
    </source>
</evidence>
<evidence type="ECO:0000313" key="9">
    <source>
        <dbReference type="Proteomes" id="UP001642484"/>
    </source>
</evidence>
<dbReference type="InterPro" id="IPR058240">
    <property type="entry name" value="rSAM_sf"/>
</dbReference>
<dbReference type="InterPro" id="IPR007197">
    <property type="entry name" value="rSAM"/>
</dbReference>
<sequence>MRSRAVGGEVTYVVNRNINFTNVCVKRCGFCAFSRTGGKSDEGYFLPLEEILRRATEAQELGDAGVDSLPGTSAEILDNELRAQVSKGPEAEDAGDFATPQLPRVRPGPTGVELLRTHAVARLVFNPFLSTCYEIVRRFQNPAVIVGSSLSEEQGEMSHSALDVVDAKSFGSFHQLISSPDHRFASKRASKRVTTNTTTTGLGGVRGVHLARTGNARHFSSEPDCMDGCVRDPLKNQETSLSSVSRRRITYSPSFTLVPTFECFNLCTYCHSD</sequence>
<keyword evidence="6" id="KW-0411">Iron-sulfur</keyword>
<keyword evidence="3" id="KW-0949">S-adenosyl-L-methionine</keyword>
<evidence type="ECO:0000256" key="6">
    <source>
        <dbReference type="ARBA" id="ARBA00023014"/>
    </source>
</evidence>
<keyword evidence="5" id="KW-0408">Iron</keyword>
<dbReference type="SUPFAM" id="SSF102114">
    <property type="entry name" value="Radical SAM enzymes"/>
    <property type="match status" value="1"/>
</dbReference>
<evidence type="ECO:0000256" key="2">
    <source>
        <dbReference type="ARBA" id="ARBA00022485"/>
    </source>
</evidence>
<dbReference type="EMBL" id="CAXAMN010010990">
    <property type="protein sequence ID" value="CAK9033261.1"/>
    <property type="molecule type" value="Genomic_DNA"/>
</dbReference>
<feature type="domain" description="Radical SAM core" evidence="7">
    <location>
        <begin position="18"/>
        <end position="65"/>
    </location>
</feature>
<keyword evidence="4" id="KW-0479">Metal-binding</keyword>
<evidence type="ECO:0000256" key="4">
    <source>
        <dbReference type="ARBA" id="ARBA00022723"/>
    </source>
</evidence>
<comment type="caution">
    <text evidence="8">The sequence shown here is derived from an EMBL/GenBank/DDBJ whole genome shotgun (WGS) entry which is preliminary data.</text>
</comment>
<reference evidence="8 9" key="1">
    <citation type="submission" date="2024-02" db="EMBL/GenBank/DDBJ databases">
        <authorList>
            <person name="Chen Y."/>
            <person name="Shah S."/>
            <person name="Dougan E. K."/>
            <person name="Thang M."/>
            <person name="Chan C."/>
        </authorList>
    </citation>
    <scope>NUCLEOTIDE SEQUENCE [LARGE SCALE GENOMIC DNA]</scope>
</reference>
<dbReference type="Proteomes" id="UP001642484">
    <property type="component" value="Unassembled WGS sequence"/>
</dbReference>
<name>A0ABP0L361_9DINO</name>
<evidence type="ECO:0000313" key="8">
    <source>
        <dbReference type="EMBL" id="CAK9033261.1"/>
    </source>
</evidence>
<dbReference type="Pfam" id="PF04055">
    <property type="entry name" value="Radical_SAM"/>
    <property type="match status" value="1"/>
</dbReference>
<evidence type="ECO:0000259" key="7">
    <source>
        <dbReference type="Pfam" id="PF04055"/>
    </source>
</evidence>
<organism evidence="8 9">
    <name type="scientific">Durusdinium trenchii</name>
    <dbReference type="NCBI Taxonomy" id="1381693"/>
    <lineage>
        <taxon>Eukaryota</taxon>
        <taxon>Sar</taxon>
        <taxon>Alveolata</taxon>
        <taxon>Dinophyceae</taxon>
        <taxon>Suessiales</taxon>
        <taxon>Symbiodiniaceae</taxon>
        <taxon>Durusdinium</taxon>
    </lineage>
</organism>
<dbReference type="InterPro" id="IPR013785">
    <property type="entry name" value="Aldolase_TIM"/>
</dbReference>
<dbReference type="InterPro" id="IPR034405">
    <property type="entry name" value="F420"/>
</dbReference>
<dbReference type="SFLD" id="SFLDS00029">
    <property type="entry name" value="Radical_SAM"/>
    <property type="match status" value="1"/>
</dbReference>